<dbReference type="InterPro" id="IPR007230">
    <property type="entry name" value="Nup98_auto-Pept-S59_dom"/>
</dbReference>
<dbReference type="InterPro" id="IPR021967">
    <property type="entry name" value="Nup98_C"/>
</dbReference>
<evidence type="ECO:0000256" key="4">
    <source>
        <dbReference type="ARBA" id="ARBA00013472"/>
    </source>
</evidence>
<feature type="region of interest" description="Disordered" evidence="12">
    <location>
        <begin position="362"/>
        <end position="397"/>
    </location>
</feature>
<evidence type="ECO:0000256" key="7">
    <source>
        <dbReference type="ARBA" id="ARBA00022816"/>
    </source>
</evidence>
<feature type="domain" description="Peptidase S59" evidence="13">
    <location>
        <begin position="656"/>
        <end position="806"/>
    </location>
</feature>
<dbReference type="Pfam" id="PF12110">
    <property type="entry name" value="Nup96"/>
    <property type="match status" value="1"/>
</dbReference>
<keyword evidence="8" id="KW-0653">Protein transport</keyword>
<sequence length="1191" mass="128758">MMNTFPSTTSSNSLFGTQQPASSSSLFGTKPGGTLFGATNTTTQNNLFGQQSTSTGFGSAAGGGGILGANKPATSAFGQVSQTNMFGQPPQQQAGGLFGSAPAPTFGATTTTANIFGTNNNASSFGGFGQQQPQQQTTGGLFGSPKPVQPSFGSFGAKFTPPSATDTMQLKGSQQQVQTKQMCISAMKEYEAKSLEEIRCNDYIGGRKVNTSGAPTNFAQPQGSGLFSKPGGGLFSTVTTTTPATSNSLFGTQQPATSSTLFGAKQGGSLFGINPTTQPGNLFGNQPSTGFGSVAGGGILGANKPAVSAFGQVSQSNLFGQPPQQQGGGIFGSAPAPAFGAVTTSTTLFGGNPISSFVGFGAQPPQQQQPAGSLFGPKPGPSFGGFGSQPPQQSFGAQPNTTGSMFGSQSTTGGNLFGQTNIGLQKPSIFGPNQQIQPQPGIFPNTQQSPTLLGSNLNTSAFQKEIIESQLSSLPYGDSPLLKISTSPRKSAQDIISLSRQITFGTKDGQQKSTTTSPQNSFLADLSIVSTISRGTNTHDKENSIGETLLDTSLSYKPLIILPSVGFGAALGLRHEPKLTKSFASEKSFISGKSTSLHLSFAEDDNRRIKSLDMSVVFEPSPNEDNSFIADKSSQVNSVVVPLQLSPSMENERPTIEEIQLDPNCLSLLRAEDLEALFDSKGICKIEGGLTIGRLGYGSVFWRGPIELQEPLDLDEIVHFRNKEVVVYPDEAKKPEIGCGLNKHAEVSLENVWPIDPKTKMPIKDADELIRMNFKGKLERLCARMDSNFVDYQPCRGVWIFQVEHFSKYGFHDEEDDDEIIDINQQQQMGGDKIHSANLQNLIQRAKVPLREIQKASDGNKNNKNKREYLQQQTKGFDDNRGDFAEYNEEDSKLFQDQIICKKLRFDDTLFDSSKLLNIVTNKEQQQGQICSQKQSNLVERLPKYCYQGLDSQNLSKSFLKKCGINFQLPSCKIGFSQDLVFAAIPPSTHLNAVNIYQTRVIVPTVKNFFLQYIRKNNLNLQKSLENLELTQLVKFDPPSPILSYLDKYLTESFVNGEDLNKSFDGICKILLMDLKTIEAAEYAKEQNLFNLALLLSLYKCPSVGLVRNMVARQLSISFKQNNVDKDYIKILQLLSGEFKNCGDYNNFGGGGGNGCLEGLNWLQILGILIWYHASPTTTMIECLDILQELV</sequence>
<evidence type="ECO:0000259" key="13">
    <source>
        <dbReference type="PROSITE" id="PS51434"/>
    </source>
</evidence>
<keyword evidence="14" id="KW-1185">Reference proteome</keyword>
<dbReference type="InterPro" id="IPR036903">
    <property type="entry name" value="Nup98_auto-Pept-S59_dom_sf"/>
</dbReference>
<dbReference type="Gene3D" id="3.30.1610.10">
    <property type="entry name" value="Peptidase S59, nucleoporin"/>
    <property type="match status" value="1"/>
</dbReference>
<dbReference type="GO" id="GO:0006606">
    <property type="term" value="P:protein import into nucleus"/>
    <property type="evidence" value="ECO:0007669"/>
    <property type="project" value="TreeGrafter"/>
</dbReference>
<evidence type="ECO:0000256" key="10">
    <source>
        <dbReference type="ARBA" id="ARBA00023132"/>
    </source>
</evidence>
<keyword evidence="10" id="KW-0906">Nuclear pore complex</keyword>
<keyword evidence="11" id="KW-0539">Nucleus</keyword>
<evidence type="ECO:0000256" key="3">
    <source>
        <dbReference type="ARBA" id="ARBA00008926"/>
    </source>
</evidence>
<keyword evidence="6" id="KW-0068">Autocatalytic cleavage</keyword>
<protein>
    <recommendedName>
        <fullName evidence="4">Nuclear pore complex protein Nup98-Nup96</fullName>
    </recommendedName>
</protein>
<dbReference type="PANTHER" id="PTHR23198:SF6">
    <property type="entry name" value="NUCLEAR PORE COMPLEX PROTEIN NUP98-NUP96"/>
    <property type="match status" value="1"/>
</dbReference>
<evidence type="ECO:0000256" key="12">
    <source>
        <dbReference type="SAM" id="MobiDB-lite"/>
    </source>
</evidence>
<keyword evidence="7" id="KW-0509">mRNA transport</keyword>
<dbReference type="GO" id="GO:0006405">
    <property type="term" value="P:RNA export from nucleus"/>
    <property type="evidence" value="ECO:0007669"/>
    <property type="project" value="TreeGrafter"/>
</dbReference>
<accession>A0A915M1R2</accession>
<comment type="subcellular location">
    <subcellularLocation>
        <location evidence="2">Nucleus membrane</location>
        <topology evidence="2">Peripheral membrane protein</topology>
        <orientation evidence="2">Nucleoplasmic side</orientation>
    </subcellularLocation>
    <subcellularLocation>
        <location evidence="1">Nucleus</location>
        <location evidence="1">Nuclear pore complex</location>
    </subcellularLocation>
</comment>
<organism evidence="14 15">
    <name type="scientific">Meloidogyne javanica</name>
    <name type="common">Root-knot nematode worm</name>
    <dbReference type="NCBI Taxonomy" id="6303"/>
    <lineage>
        <taxon>Eukaryota</taxon>
        <taxon>Metazoa</taxon>
        <taxon>Ecdysozoa</taxon>
        <taxon>Nematoda</taxon>
        <taxon>Chromadorea</taxon>
        <taxon>Rhabditida</taxon>
        <taxon>Tylenchina</taxon>
        <taxon>Tylenchomorpha</taxon>
        <taxon>Tylenchoidea</taxon>
        <taxon>Meloidogynidae</taxon>
        <taxon>Meloidogyninae</taxon>
        <taxon>Meloidogyne</taxon>
        <taxon>Meloidogyne incognita group</taxon>
    </lineage>
</organism>
<dbReference type="Pfam" id="PF13634">
    <property type="entry name" value="Nucleoporin_FG"/>
    <property type="match status" value="3"/>
</dbReference>
<dbReference type="PROSITE" id="PS51434">
    <property type="entry name" value="NUP_C"/>
    <property type="match status" value="1"/>
</dbReference>
<dbReference type="GO" id="GO:0003723">
    <property type="term" value="F:RNA binding"/>
    <property type="evidence" value="ECO:0007669"/>
    <property type="project" value="TreeGrafter"/>
</dbReference>
<comment type="similarity">
    <text evidence="3">Belongs to the nucleoporin GLFG family.</text>
</comment>
<keyword evidence="5" id="KW-0813">Transport</keyword>
<dbReference type="AlphaFoldDB" id="A0A915M1R2"/>
<evidence type="ECO:0000313" key="15">
    <source>
        <dbReference type="WBParaSite" id="scaffold2645_cov187.g5193"/>
    </source>
</evidence>
<dbReference type="InterPro" id="IPR037665">
    <property type="entry name" value="Nucleoporin_S59-like"/>
</dbReference>
<evidence type="ECO:0000256" key="2">
    <source>
        <dbReference type="ARBA" id="ARBA00004620"/>
    </source>
</evidence>
<name>A0A915M1R2_MELJA</name>
<dbReference type="GO" id="GO:0017056">
    <property type="term" value="F:structural constituent of nuclear pore"/>
    <property type="evidence" value="ECO:0007669"/>
    <property type="project" value="InterPro"/>
</dbReference>
<evidence type="ECO:0000256" key="9">
    <source>
        <dbReference type="ARBA" id="ARBA00023010"/>
    </source>
</evidence>
<keyword evidence="9" id="KW-0811">Translocation</keyword>
<dbReference type="GO" id="GO:0000973">
    <property type="term" value="P:post-transcriptional tethering of RNA polymerase II gene DNA at nuclear periphery"/>
    <property type="evidence" value="ECO:0007669"/>
    <property type="project" value="TreeGrafter"/>
</dbReference>
<dbReference type="SUPFAM" id="SSF82215">
    <property type="entry name" value="C-terminal autoproteolytic domain of nucleoporin nup98"/>
    <property type="match status" value="1"/>
</dbReference>
<dbReference type="GO" id="GO:0034398">
    <property type="term" value="P:telomere tethering at nuclear periphery"/>
    <property type="evidence" value="ECO:0007669"/>
    <property type="project" value="TreeGrafter"/>
</dbReference>
<dbReference type="GO" id="GO:0044614">
    <property type="term" value="C:nuclear pore cytoplasmic filaments"/>
    <property type="evidence" value="ECO:0007669"/>
    <property type="project" value="TreeGrafter"/>
</dbReference>
<evidence type="ECO:0000256" key="5">
    <source>
        <dbReference type="ARBA" id="ARBA00022448"/>
    </source>
</evidence>
<evidence type="ECO:0000256" key="6">
    <source>
        <dbReference type="ARBA" id="ARBA00022813"/>
    </source>
</evidence>
<reference evidence="15" key="1">
    <citation type="submission" date="2022-11" db="UniProtKB">
        <authorList>
            <consortium name="WormBaseParasite"/>
        </authorList>
    </citation>
    <scope>IDENTIFICATION</scope>
</reference>
<dbReference type="GO" id="GO:0031965">
    <property type="term" value="C:nuclear membrane"/>
    <property type="evidence" value="ECO:0007669"/>
    <property type="project" value="UniProtKB-SubCell"/>
</dbReference>
<dbReference type="InterPro" id="IPR025574">
    <property type="entry name" value="Nucleoporin_FG_rpt"/>
</dbReference>
<dbReference type="WBParaSite" id="scaffold2645_cov187.g5193">
    <property type="protein sequence ID" value="scaffold2645_cov187.g5193"/>
    <property type="gene ID" value="scaffold2645_cov187.g5193"/>
</dbReference>
<dbReference type="FunFam" id="1.10.10.2360:FF:000001">
    <property type="entry name" value="Nuclear pore complex protein Nup98-Nup96"/>
    <property type="match status" value="1"/>
</dbReference>
<evidence type="ECO:0000313" key="14">
    <source>
        <dbReference type="Proteomes" id="UP000887561"/>
    </source>
</evidence>
<proteinExistence type="inferred from homology"/>
<dbReference type="Pfam" id="PF04096">
    <property type="entry name" value="Nucleoporin2"/>
    <property type="match status" value="1"/>
</dbReference>
<feature type="region of interest" description="Disordered" evidence="12">
    <location>
        <begin position="1"/>
        <end position="25"/>
    </location>
</feature>
<feature type="compositionally biased region" description="Low complexity" evidence="12">
    <location>
        <begin position="363"/>
        <end position="377"/>
    </location>
</feature>
<dbReference type="Pfam" id="PF21240">
    <property type="entry name" value="Nup98_GLEBS"/>
    <property type="match status" value="1"/>
</dbReference>
<dbReference type="GO" id="GO:0051028">
    <property type="term" value="P:mRNA transport"/>
    <property type="evidence" value="ECO:0007669"/>
    <property type="project" value="UniProtKB-KW"/>
</dbReference>
<dbReference type="GO" id="GO:0008139">
    <property type="term" value="F:nuclear localization sequence binding"/>
    <property type="evidence" value="ECO:0007669"/>
    <property type="project" value="TreeGrafter"/>
</dbReference>
<evidence type="ECO:0000256" key="11">
    <source>
        <dbReference type="ARBA" id="ARBA00023242"/>
    </source>
</evidence>
<dbReference type="PANTHER" id="PTHR23198">
    <property type="entry name" value="NUCLEOPORIN"/>
    <property type="match status" value="1"/>
</dbReference>
<dbReference type="Gene3D" id="1.25.40.690">
    <property type="match status" value="1"/>
</dbReference>
<dbReference type="Proteomes" id="UP000887561">
    <property type="component" value="Unplaced"/>
</dbReference>
<evidence type="ECO:0000256" key="1">
    <source>
        <dbReference type="ARBA" id="ARBA00004567"/>
    </source>
</evidence>
<dbReference type="Gene3D" id="1.10.10.2360">
    <property type="match status" value="1"/>
</dbReference>
<evidence type="ECO:0000256" key="8">
    <source>
        <dbReference type="ARBA" id="ARBA00022927"/>
    </source>
</evidence>